<evidence type="ECO:0000256" key="4">
    <source>
        <dbReference type="SAM" id="MobiDB-lite"/>
    </source>
</evidence>
<feature type="region of interest" description="Disordered" evidence="4">
    <location>
        <begin position="392"/>
        <end position="438"/>
    </location>
</feature>
<feature type="region of interest" description="Disordered" evidence="4">
    <location>
        <begin position="714"/>
        <end position="745"/>
    </location>
</feature>
<feature type="compositionally biased region" description="Low complexity" evidence="4">
    <location>
        <begin position="239"/>
        <end position="258"/>
    </location>
</feature>
<proteinExistence type="predicted"/>
<dbReference type="GO" id="GO:0033612">
    <property type="term" value="F:receptor serine/threonine kinase binding"/>
    <property type="evidence" value="ECO:0007669"/>
    <property type="project" value="TreeGrafter"/>
</dbReference>
<feature type="transmembrane region" description="Helical" evidence="5">
    <location>
        <begin position="826"/>
        <end position="852"/>
    </location>
</feature>
<dbReference type="OrthoDB" id="544850at2759"/>
<keyword evidence="2" id="KW-0433">Leucine-rich repeat</keyword>
<feature type="compositionally biased region" description="Gly residues" evidence="4">
    <location>
        <begin position="259"/>
        <end position="268"/>
    </location>
</feature>
<feature type="compositionally biased region" description="Low complexity" evidence="4">
    <location>
        <begin position="916"/>
        <end position="927"/>
    </location>
</feature>
<keyword evidence="5" id="KW-0812">Transmembrane</keyword>
<comment type="subcellular location">
    <subcellularLocation>
        <location evidence="1">Cytoplasm</location>
        <location evidence="1">Cytoskeleton</location>
        <location evidence="1">Cilium axoneme</location>
    </subcellularLocation>
</comment>
<evidence type="ECO:0000256" key="2">
    <source>
        <dbReference type="ARBA" id="ARBA00022614"/>
    </source>
</evidence>
<dbReference type="InterPro" id="IPR032675">
    <property type="entry name" value="LRR_dom_sf"/>
</dbReference>
<dbReference type="Gene3D" id="3.80.10.10">
    <property type="entry name" value="Ribonuclease Inhibitor"/>
    <property type="match status" value="2"/>
</dbReference>
<dbReference type="EMBL" id="JAEHOC010000010">
    <property type="protein sequence ID" value="KAG2437876.1"/>
    <property type="molecule type" value="Genomic_DNA"/>
</dbReference>
<evidence type="ECO:0000256" key="5">
    <source>
        <dbReference type="SAM" id="Phobius"/>
    </source>
</evidence>
<dbReference type="InterPro" id="IPR050647">
    <property type="entry name" value="Plant_LRR-RLKs"/>
</dbReference>
<feature type="region of interest" description="Disordered" evidence="4">
    <location>
        <begin position="239"/>
        <end position="271"/>
    </location>
</feature>
<dbReference type="PANTHER" id="PTHR48056:SF57">
    <property type="entry name" value="LEUCINE-RICH REPEAT-CONTAINING N-TERMINAL PLANT-TYPE DOMAIN-CONTAINING PROTEIN"/>
    <property type="match status" value="1"/>
</dbReference>
<feature type="compositionally biased region" description="Low complexity" evidence="4">
    <location>
        <begin position="406"/>
        <end position="419"/>
    </location>
</feature>
<gene>
    <name evidence="6" type="ORF">HXX76_005493</name>
</gene>
<keyword evidence="3" id="KW-0677">Repeat</keyword>
<dbReference type="GO" id="GO:0005930">
    <property type="term" value="C:axoneme"/>
    <property type="evidence" value="ECO:0007669"/>
    <property type="project" value="UniProtKB-SubCell"/>
</dbReference>
<dbReference type="AlphaFoldDB" id="A0A835W6Z6"/>
<evidence type="ECO:0000313" key="6">
    <source>
        <dbReference type="EMBL" id="KAG2437876.1"/>
    </source>
</evidence>
<keyword evidence="5" id="KW-1133">Transmembrane helix</keyword>
<name>A0A835W6Z6_CHLIN</name>
<sequence>MDAAELVFGLAAAELGGNNVTLYLENYSLLGLQFTLLAHVHRADAALSGREARLLAELGAQCCRPRSVGLWCTRLSLLSAALASPRPTAAVAPRAPEVCSFPEVLCSQPTGPAMGPGMAAAAGGGTASLLKLWMPAALDCDGSWGALAGLAAATSLAWLDVSLSALEFPLVSGREGAGAGAGAAWVGLEEGRRGGRNPVVDPAQSSLAPLLASPALSHVVLTDASLTGPLAYTYGNNTAGSSSSGSNSGSSNSSSGSGATDGGSGGGAAAAQPAAAGSCEGLAPPGRRLLALSGNGLSGPVPDCLAAHAGLVELQLAMNLALTSLPGNWSGASSLRHLDVSGSPALRGPLTALPPALVHLNASGTSLGGGIPALPPTLYTLDMLEAGLVGGIAGAPPPPPPPPGLPAAAGAALEPPSSSAGGGGSAAGSGSGGDAGGAGGDADAGVGIMHGWSDCVNLTYVDVGSNVLRGGVPGLPPSVLVLYLDNNALTGPLPGPLPPGLIILNASANALSGPLPRTQLDSVRFLDLSRNRFSGGLPSLLAGSSQLIYLNASFNNISGTLALFAFKLRSTPNSLQVLDLSHNSLSGTVPSYLSQLAVFSVQGALPSFPRVLDLSYNRLSGSVPDFVFRLLPPVVWSCRCLLMLALGGGGNQLTCPANAPSLDSTSLYILWLYQVNCVDSQTNITYSLAQWLTPGFQRLTLPDASAAAAAATGNASAGSGSDASGSSSASGSSRGRSPGTSSAAADAGGYCDGSDQVAAASALCTYGPNPFARPGQGSVPDAIKALGWRQVMSLTTAPAGSDGNSVPVRLSSSNSSSDMPWPLANILTIVLAALTAAIVLLIVIYLCVRSWVVRRERARRRSRRREMRAARLAGQRQALWADRMAQMEREAAQQDQGAVQQATLAAAAADADAAASGDTTAAEDGTSGSAGGGGVVVTATGSRPHVGAVELQSRHARAPAGAAAAAAARLDDASAAAAAPDAAGGCSGGGAGAAAVGAAAQQLQARGAVPVQAGRGAAGSSPAVQPAVREVSEEVVLRMPPEASVAAGAAGRATSIEAEAPATPARTSAVAGGFRAGAETAASAPQEDGPGRAAGAPQ</sequence>
<reference evidence="6" key="1">
    <citation type="journal article" date="2020" name="bioRxiv">
        <title>Comparative genomics of Chlamydomonas.</title>
        <authorList>
            <person name="Craig R.J."/>
            <person name="Hasan A.R."/>
            <person name="Ness R.W."/>
            <person name="Keightley P.D."/>
        </authorList>
    </citation>
    <scope>NUCLEOTIDE SEQUENCE</scope>
    <source>
        <strain evidence="6">SAG 7.73</strain>
    </source>
</reference>
<feature type="compositionally biased region" description="Pro residues" evidence="4">
    <location>
        <begin position="395"/>
        <end position="405"/>
    </location>
</feature>
<evidence type="ECO:0000256" key="3">
    <source>
        <dbReference type="ARBA" id="ARBA00022737"/>
    </source>
</evidence>
<keyword evidence="5" id="KW-0472">Membrane</keyword>
<dbReference type="InterPro" id="IPR001611">
    <property type="entry name" value="Leu-rich_rpt"/>
</dbReference>
<comment type="caution">
    <text evidence="6">The sequence shown here is derived from an EMBL/GenBank/DDBJ whole genome shotgun (WGS) entry which is preliminary data.</text>
</comment>
<dbReference type="PANTHER" id="PTHR48056">
    <property type="entry name" value="LRR RECEPTOR-LIKE SERINE/THREONINE-PROTEIN KINASE-RELATED"/>
    <property type="match status" value="1"/>
</dbReference>
<feature type="region of interest" description="Disordered" evidence="4">
    <location>
        <begin position="916"/>
        <end position="939"/>
    </location>
</feature>
<accession>A0A835W6Z6</accession>
<feature type="compositionally biased region" description="Gly residues" evidence="4">
    <location>
        <begin position="420"/>
        <end position="438"/>
    </location>
</feature>
<evidence type="ECO:0000256" key="1">
    <source>
        <dbReference type="ARBA" id="ARBA00004430"/>
    </source>
</evidence>
<dbReference type="Pfam" id="PF00560">
    <property type="entry name" value="LRR_1"/>
    <property type="match status" value="3"/>
</dbReference>
<organism evidence="6 7">
    <name type="scientific">Chlamydomonas incerta</name>
    <dbReference type="NCBI Taxonomy" id="51695"/>
    <lineage>
        <taxon>Eukaryota</taxon>
        <taxon>Viridiplantae</taxon>
        <taxon>Chlorophyta</taxon>
        <taxon>core chlorophytes</taxon>
        <taxon>Chlorophyceae</taxon>
        <taxon>CS clade</taxon>
        <taxon>Chlamydomonadales</taxon>
        <taxon>Chlamydomonadaceae</taxon>
        <taxon>Chlamydomonas</taxon>
    </lineage>
</organism>
<dbReference type="SUPFAM" id="SSF52047">
    <property type="entry name" value="RNI-like"/>
    <property type="match status" value="1"/>
</dbReference>
<protein>
    <recommendedName>
        <fullName evidence="8">Leucine-rich repeat-containing N-terminal plant-type domain-containing protein</fullName>
    </recommendedName>
</protein>
<evidence type="ECO:0000313" key="7">
    <source>
        <dbReference type="Proteomes" id="UP000650467"/>
    </source>
</evidence>
<keyword evidence="7" id="KW-1185">Reference proteome</keyword>
<evidence type="ECO:0008006" key="8">
    <source>
        <dbReference type="Google" id="ProtNLM"/>
    </source>
</evidence>
<feature type="region of interest" description="Disordered" evidence="4">
    <location>
        <begin position="1056"/>
        <end position="1098"/>
    </location>
</feature>
<dbReference type="Proteomes" id="UP000650467">
    <property type="component" value="Unassembled WGS sequence"/>
</dbReference>